<accession>A0A7C4D0F0</accession>
<dbReference type="AlphaFoldDB" id="A0A7C4D0F0"/>
<dbReference type="PANTHER" id="PTHR34584">
    <property type="entry name" value="NA(+)/H(+) ANTIPORTER SUBUNIT E1"/>
    <property type="match status" value="1"/>
</dbReference>
<evidence type="ECO:0000256" key="2">
    <source>
        <dbReference type="ARBA" id="ARBA00022475"/>
    </source>
</evidence>
<dbReference type="InterPro" id="IPR002758">
    <property type="entry name" value="Cation_antiport_E"/>
</dbReference>
<keyword evidence="2" id="KW-1003">Cell membrane</keyword>
<keyword evidence="5 6" id="KW-0472">Membrane</keyword>
<dbReference type="GO" id="GO:0005886">
    <property type="term" value="C:plasma membrane"/>
    <property type="evidence" value="ECO:0007669"/>
    <property type="project" value="UniProtKB-SubCell"/>
</dbReference>
<evidence type="ECO:0000256" key="3">
    <source>
        <dbReference type="ARBA" id="ARBA00022692"/>
    </source>
</evidence>
<evidence type="ECO:0000256" key="6">
    <source>
        <dbReference type="SAM" id="Phobius"/>
    </source>
</evidence>
<dbReference type="PIRSF" id="PIRSF019239">
    <property type="entry name" value="MrpE"/>
    <property type="match status" value="1"/>
</dbReference>
<keyword evidence="4 6" id="KW-1133">Transmembrane helix</keyword>
<organism evidence="8">
    <name type="scientific">Ignisphaera aggregans</name>
    <dbReference type="NCBI Taxonomy" id="334771"/>
    <lineage>
        <taxon>Archaea</taxon>
        <taxon>Thermoproteota</taxon>
        <taxon>Thermoprotei</taxon>
        <taxon>Desulfurococcales</taxon>
        <taxon>Desulfurococcaceae</taxon>
        <taxon>Ignisphaera</taxon>
    </lineage>
</organism>
<dbReference type="PANTHER" id="PTHR34584:SF1">
    <property type="entry name" value="NA(+)_H(+) ANTIPORTER SUBUNIT E1"/>
    <property type="match status" value="1"/>
</dbReference>
<dbReference type="Pfam" id="PF01899">
    <property type="entry name" value="MNHE"/>
    <property type="match status" value="1"/>
</dbReference>
<feature type="transmembrane region" description="Helical" evidence="6">
    <location>
        <begin position="27"/>
        <end position="46"/>
    </location>
</feature>
<keyword evidence="3 6" id="KW-0812">Transmembrane</keyword>
<evidence type="ECO:0000313" key="8">
    <source>
        <dbReference type="EMBL" id="HGM07101.1"/>
    </source>
</evidence>
<comment type="subcellular location">
    <subcellularLocation>
        <location evidence="1">Cell membrane</location>
        <topology evidence="1">Multi-pass membrane protein</topology>
    </subcellularLocation>
</comment>
<feature type="transmembrane region" description="Helical" evidence="6">
    <location>
        <begin position="5"/>
        <end position="21"/>
    </location>
</feature>
<evidence type="ECO:0000256" key="5">
    <source>
        <dbReference type="ARBA" id="ARBA00023136"/>
    </source>
</evidence>
<evidence type="ECO:0000256" key="1">
    <source>
        <dbReference type="ARBA" id="ARBA00004651"/>
    </source>
</evidence>
<reference evidence="8" key="1">
    <citation type="journal article" date="2020" name="mSystems">
        <title>Genome- and Community-Level Interaction Insights into Carbon Utilization and Element Cycling Functions of Hydrothermarchaeota in Hydrothermal Sediment.</title>
        <authorList>
            <person name="Zhou Z."/>
            <person name="Liu Y."/>
            <person name="Xu W."/>
            <person name="Pan J."/>
            <person name="Luo Z.H."/>
            <person name="Li M."/>
        </authorList>
    </citation>
    <scope>NUCLEOTIDE SEQUENCE [LARGE SCALE GENOMIC DNA]</scope>
    <source>
        <strain evidence="7">SpSt-629</strain>
        <strain evidence="8">SpSt-658</strain>
    </source>
</reference>
<protein>
    <submittedName>
        <fullName evidence="8">Cation:proton antiporter</fullName>
    </submittedName>
</protein>
<gene>
    <name evidence="7" type="ORF">ENT99_04710</name>
    <name evidence="8" type="ORF">ENU31_01640</name>
</gene>
<name>A0A7C4D0F0_9CREN</name>
<dbReference type="GO" id="GO:0008324">
    <property type="term" value="F:monoatomic cation transmembrane transporter activity"/>
    <property type="evidence" value="ECO:0007669"/>
    <property type="project" value="InterPro"/>
</dbReference>
<sequence length="165" mass="18561">MLKAIAPTIIAFTIYIIYTGSLKVYDLVSGAVVAIVIGSILSPMLVEDWRKSLDIKRFLYLIVYILRYFLIDEMKAHIHVIKLGLSPRMSIRPGIVRVPIGSKSDYAWTLVSISITNTPGTVVVDVDKEKGLAYVNWINVTTTDPLECYKNIAQVFDSYAKKIFD</sequence>
<dbReference type="EMBL" id="DTAU01000096">
    <property type="protein sequence ID" value="HFQ78988.1"/>
    <property type="molecule type" value="Genomic_DNA"/>
</dbReference>
<evidence type="ECO:0000313" key="7">
    <source>
        <dbReference type="EMBL" id="HFQ78988.1"/>
    </source>
</evidence>
<comment type="caution">
    <text evidence="8">The sequence shown here is derived from an EMBL/GenBank/DDBJ whole genome shotgun (WGS) entry which is preliminary data.</text>
</comment>
<evidence type="ECO:0000256" key="4">
    <source>
        <dbReference type="ARBA" id="ARBA00022989"/>
    </source>
</evidence>
<proteinExistence type="predicted"/>
<dbReference type="EMBL" id="DTCA01000053">
    <property type="protein sequence ID" value="HGM07101.1"/>
    <property type="molecule type" value="Genomic_DNA"/>
</dbReference>
<feature type="transmembrane region" description="Helical" evidence="6">
    <location>
        <begin position="58"/>
        <end position="78"/>
    </location>
</feature>